<dbReference type="Gene3D" id="3.20.20.80">
    <property type="entry name" value="Glycosidases"/>
    <property type="match status" value="2"/>
</dbReference>
<dbReference type="Pfam" id="PF00704">
    <property type="entry name" value="Glyco_hydro_18"/>
    <property type="match status" value="1"/>
</dbReference>
<evidence type="ECO:0000313" key="3">
    <source>
        <dbReference type="EMBL" id="PIC32128.1"/>
    </source>
</evidence>
<dbReference type="Proteomes" id="UP000230233">
    <property type="component" value="Chromosome IV"/>
</dbReference>
<dbReference type="OrthoDB" id="76388at2759"/>
<dbReference type="GO" id="GO:0008061">
    <property type="term" value="F:chitin binding"/>
    <property type="evidence" value="ECO:0007669"/>
    <property type="project" value="InterPro"/>
</dbReference>
<dbReference type="PROSITE" id="PS51910">
    <property type="entry name" value="GH18_2"/>
    <property type="match status" value="1"/>
</dbReference>
<keyword evidence="1" id="KW-1133">Transmembrane helix</keyword>
<keyword evidence="4" id="KW-1185">Reference proteome</keyword>
<dbReference type="SMART" id="SM00636">
    <property type="entry name" value="Glyco_18"/>
    <property type="match status" value="1"/>
</dbReference>
<evidence type="ECO:0000313" key="4">
    <source>
        <dbReference type="Proteomes" id="UP000230233"/>
    </source>
</evidence>
<dbReference type="STRING" id="1611254.A0A2G5TY02"/>
<name>A0A2G5TY02_9PELO</name>
<keyword evidence="1" id="KW-0472">Membrane</keyword>
<dbReference type="SUPFAM" id="SSF51445">
    <property type="entry name" value="(Trans)glycosidases"/>
    <property type="match status" value="1"/>
</dbReference>
<evidence type="ECO:0000259" key="2">
    <source>
        <dbReference type="PROSITE" id="PS51910"/>
    </source>
</evidence>
<dbReference type="Gene3D" id="3.10.50.10">
    <property type="match status" value="1"/>
</dbReference>
<dbReference type="PANTHER" id="PTHR46073">
    <property type="entry name" value="CHITINASE"/>
    <property type="match status" value="1"/>
</dbReference>
<dbReference type="AlphaFoldDB" id="A0A2G5TY02"/>
<dbReference type="EMBL" id="PDUG01000004">
    <property type="protein sequence ID" value="PIC32128.1"/>
    <property type="molecule type" value="Genomic_DNA"/>
</dbReference>
<proteinExistence type="predicted"/>
<sequence>MDSDEDPILPIRSTSSTLYQNLKSFFSLNSSDASLNEIGWKKASTVILAVLFICGILALGLSAIIWVVYDEFDGGSRNHTTTTTTPSPTPSLKRIAGVYTSNESKDSTNVQLEKLTHALFAFIRMDENGTLYFKNEKSKNRFLSLRNKAMNETADVKLMVSIGGPNNAQFFSGVLADESRQRKFISSIIAFLKEYQAHGVDIFWKWPTESEKYVFSTFIKNLRDNLNQYLLSITVPPAGIEHHTFGFDIDDLVQHVDFLNVYSMDYYGPWMNEWGTPTGPIAPLYSGVKERENFNLDYTMQYYSSQTRRLDKFNIIIPSFVRLWKLVKDAVEPGREVYRNVILKDNMTEGDAYMSRRLAEMEGWKLTPSMWDEQSKSSFIYDPDQGTYLTFETERSLKAKMDYLKEKRFGGVWIWAVDMDDENNTVLNFITNQNLFSSHDF</sequence>
<dbReference type="InterPro" id="IPR017853">
    <property type="entry name" value="GH"/>
</dbReference>
<reference evidence="4" key="1">
    <citation type="submission" date="2017-10" db="EMBL/GenBank/DDBJ databases">
        <title>Rapid genome shrinkage in a self-fertile nematode reveals novel sperm competition proteins.</title>
        <authorList>
            <person name="Yin D."/>
            <person name="Schwarz E.M."/>
            <person name="Thomas C.G."/>
            <person name="Felde R.L."/>
            <person name="Korf I.F."/>
            <person name="Cutter A.D."/>
            <person name="Schartner C.M."/>
            <person name="Ralston E.J."/>
            <person name="Meyer B.J."/>
            <person name="Haag E.S."/>
        </authorList>
    </citation>
    <scope>NUCLEOTIDE SEQUENCE [LARGE SCALE GENOMIC DNA]</scope>
    <source>
        <strain evidence="4">JU1422</strain>
    </source>
</reference>
<feature type="domain" description="GH18" evidence="2">
    <location>
        <begin position="93"/>
        <end position="441"/>
    </location>
</feature>
<organism evidence="3 4">
    <name type="scientific">Caenorhabditis nigoni</name>
    <dbReference type="NCBI Taxonomy" id="1611254"/>
    <lineage>
        <taxon>Eukaryota</taxon>
        <taxon>Metazoa</taxon>
        <taxon>Ecdysozoa</taxon>
        <taxon>Nematoda</taxon>
        <taxon>Chromadorea</taxon>
        <taxon>Rhabditida</taxon>
        <taxon>Rhabditina</taxon>
        <taxon>Rhabditomorpha</taxon>
        <taxon>Rhabditoidea</taxon>
        <taxon>Rhabditidae</taxon>
        <taxon>Peloderinae</taxon>
        <taxon>Caenorhabditis</taxon>
    </lineage>
</organism>
<gene>
    <name evidence="3" type="primary">Cnig_chr_IV.g12580</name>
    <name evidence="3" type="ORF">B9Z55_012580</name>
</gene>
<feature type="transmembrane region" description="Helical" evidence="1">
    <location>
        <begin position="46"/>
        <end position="69"/>
    </location>
</feature>
<accession>A0A2G5TY02</accession>
<comment type="caution">
    <text evidence="3">The sequence shown here is derived from an EMBL/GenBank/DDBJ whole genome shotgun (WGS) entry which is preliminary data.</text>
</comment>
<dbReference type="InterPro" id="IPR001223">
    <property type="entry name" value="Glyco_hydro18_cat"/>
</dbReference>
<protein>
    <recommendedName>
        <fullName evidence="2">GH18 domain-containing protein</fullName>
    </recommendedName>
</protein>
<keyword evidence="1" id="KW-0812">Transmembrane</keyword>
<dbReference type="InterPro" id="IPR011583">
    <property type="entry name" value="Chitinase_II/V-like_cat"/>
</dbReference>
<dbReference type="InterPro" id="IPR029070">
    <property type="entry name" value="Chitinase_insertion_sf"/>
</dbReference>
<dbReference type="PANTHER" id="PTHR46073:SF7">
    <property type="entry name" value="GH18 DOMAIN-CONTAINING PROTEIN"/>
    <property type="match status" value="1"/>
</dbReference>
<dbReference type="GO" id="GO:0005975">
    <property type="term" value="P:carbohydrate metabolic process"/>
    <property type="evidence" value="ECO:0007669"/>
    <property type="project" value="InterPro"/>
</dbReference>
<evidence type="ECO:0000256" key="1">
    <source>
        <dbReference type="SAM" id="Phobius"/>
    </source>
</evidence>